<evidence type="ECO:0000313" key="2">
    <source>
        <dbReference type="EMBL" id="GAA3995759.1"/>
    </source>
</evidence>
<accession>A0ABP7RD42</accession>
<keyword evidence="3" id="KW-1185">Reference proteome</keyword>
<feature type="compositionally biased region" description="Basic and acidic residues" evidence="1">
    <location>
        <begin position="10"/>
        <end position="22"/>
    </location>
</feature>
<organism evidence="2 3">
    <name type="scientific">Streptomyces plumbiresistens</name>
    <dbReference type="NCBI Taxonomy" id="511811"/>
    <lineage>
        <taxon>Bacteria</taxon>
        <taxon>Bacillati</taxon>
        <taxon>Actinomycetota</taxon>
        <taxon>Actinomycetes</taxon>
        <taxon>Kitasatosporales</taxon>
        <taxon>Streptomycetaceae</taxon>
        <taxon>Streptomyces</taxon>
    </lineage>
</organism>
<proteinExistence type="predicted"/>
<comment type="caution">
    <text evidence="2">The sequence shown here is derived from an EMBL/GenBank/DDBJ whole genome shotgun (WGS) entry which is preliminary data.</text>
</comment>
<evidence type="ECO:0000313" key="3">
    <source>
        <dbReference type="Proteomes" id="UP001500456"/>
    </source>
</evidence>
<sequence>MVVAAAGGDARAEGDHHKRAGDDGTGAGFMVHDFTLGSFVKRGALGDSYE</sequence>
<reference evidence="3" key="1">
    <citation type="journal article" date="2019" name="Int. J. Syst. Evol. Microbiol.">
        <title>The Global Catalogue of Microorganisms (GCM) 10K type strain sequencing project: providing services to taxonomists for standard genome sequencing and annotation.</title>
        <authorList>
            <consortium name="The Broad Institute Genomics Platform"/>
            <consortium name="The Broad Institute Genome Sequencing Center for Infectious Disease"/>
            <person name="Wu L."/>
            <person name="Ma J."/>
        </authorList>
    </citation>
    <scope>NUCLEOTIDE SEQUENCE [LARGE SCALE GENOMIC DNA]</scope>
    <source>
        <strain evidence="3">JCM 16924</strain>
    </source>
</reference>
<gene>
    <name evidence="2" type="ORF">GCM10022232_35320</name>
</gene>
<evidence type="ECO:0000256" key="1">
    <source>
        <dbReference type="SAM" id="MobiDB-lite"/>
    </source>
</evidence>
<feature type="region of interest" description="Disordered" evidence="1">
    <location>
        <begin position="1"/>
        <end position="23"/>
    </location>
</feature>
<dbReference type="EMBL" id="BAAAZX010000009">
    <property type="protein sequence ID" value="GAA3995759.1"/>
    <property type="molecule type" value="Genomic_DNA"/>
</dbReference>
<protein>
    <submittedName>
        <fullName evidence="2">Uncharacterized protein</fullName>
    </submittedName>
</protein>
<name>A0ABP7RD42_9ACTN</name>
<dbReference type="Proteomes" id="UP001500456">
    <property type="component" value="Unassembled WGS sequence"/>
</dbReference>